<dbReference type="Pfam" id="PF03009">
    <property type="entry name" value="GDPD"/>
    <property type="match status" value="1"/>
</dbReference>
<keyword evidence="3" id="KW-1185">Reference proteome</keyword>
<dbReference type="InterPro" id="IPR030395">
    <property type="entry name" value="GP_PDE_dom"/>
</dbReference>
<dbReference type="OrthoDB" id="384721at2"/>
<reference evidence="2 3" key="1">
    <citation type="submission" date="2016-10" db="EMBL/GenBank/DDBJ databases">
        <authorList>
            <person name="de Groot N.N."/>
        </authorList>
    </citation>
    <scope>NUCLEOTIDE SEQUENCE [LARGE SCALE GENOMIC DNA]</scope>
    <source>
        <strain evidence="2 3">DSM 19938</strain>
    </source>
</reference>
<sequence>MSADKNKSLLIQIVFCFISSFSIGQNLPESKHKLIVIAHRGNHVNVPENTLASIKEAIKYGVDYVEVDLRTTRDGHLIICHDGTVDRATNGKGKIIDHTLPEIKKLKIFNNNKKTYRIPEFRDVLKLCKNKINIYLDFKDADVAQTWKQIQDAGMEKQIVVYINKKEQYPQWKSIAPQMPLMTSIPDEIKNTDQLSSFLNDIKISVIDNVVNPDMEKIIKEKKISTWLDVQSPTEGPASWDEAINKGVQGLQTDHPEALIEYLRKKDLR</sequence>
<dbReference type="SUPFAM" id="SSF51695">
    <property type="entry name" value="PLC-like phosphodiesterases"/>
    <property type="match status" value="1"/>
</dbReference>
<dbReference type="EMBL" id="FNXY01000005">
    <property type="protein sequence ID" value="SEJ10612.1"/>
    <property type="molecule type" value="Genomic_DNA"/>
</dbReference>
<dbReference type="PANTHER" id="PTHR46320:SF1">
    <property type="entry name" value="GLYCEROPHOSPHODIESTER PHOSPHODIESTERASE 1"/>
    <property type="match status" value="1"/>
</dbReference>
<dbReference type="InterPro" id="IPR017946">
    <property type="entry name" value="PLC-like_Pdiesterase_TIM-brl"/>
</dbReference>
<dbReference type="Proteomes" id="UP000199532">
    <property type="component" value="Unassembled WGS sequence"/>
</dbReference>
<gene>
    <name evidence="2" type="ORF">SAMN04487995_3240</name>
</gene>
<dbReference type="GO" id="GO:0006580">
    <property type="term" value="P:ethanolamine metabolic process"/>
    <property type="evidence" value="ECO:0007669"/>
    <property type="project" value="TreeGrafter"/>
</dbReference>
<feature type="domain" description="GP-PDE" evidence="1">
    <location>
        <begin position="34"/>
        <end position="269"/>
    </location>
</feature>
<dbReference type="GO" id="GO:0005886">
    <property type="term" value="C:plasma membrane"/>
    <property type="evidence" value="ECO:0007669"/>
    <property type="project" value="TreeGrafter"/>
</dbReference>
<accession>A0A1H6WDL3</accession>
<dbReference type="Gene3D" id="3.20.20.190">
    <property type="entry name" value="Phosphatidylinositol (PI) phosphodiesterase"/>
    <property type="match status" value="1"/>
</dbReference>
<dbReference type="GO" id="GO:0006644">
    <property type="term" value="P:phospholipid metabolic process"/>
    <property type="evidence" value="ECO:0007669"/>
    <property type="project" value="TreeGrafter"/>
</dbReference>
<protein>
    <submittedName>
        <fullName evidence="2">Glycerophosphoryl diester phosphodiesterase</fullName>
    </submittedName>
</protein>
<evidence type="ECO:0000313" key="3">
    <source>
        <dbReference type="Proteomes" id="UP000199532"/>
    </source>
</evidence>
<dbReference type="STRING" id="408657.SAMN04487995_3240"/>
<dbReference type="CDD" id="cd08566">
    <property type="entry name" value="GDPD_AtGDE_like"/>
    <property type="match status" value="1"/>
</dbReference>
<name>A0A1H6WDL3_9BACT</name>
<organism evidence="2 3">
    <name type="scientific">Dyadobacter koreensis</name>
    <dbReference type="NCBI Taxonomy" id="408657"/>
    <lineage>
        <taxon>Bacteria</taxon>
        <taxon>Pseudomonadati</taxon>
        <taxon>Bacteroidota</taxon>
        <taxon>Cytophagia</taxon>
        <taxon>Cytophagales</taxon>
        <taxon>Spirosomataceae</taxon>
        <taxon>Dyadobacter</taxon>
    </lineage>
</organism>
<dbReference type="RefSeq" id="WP_090337814.1">
    <property type="nucleotide sequence ID" value="NZ_FNXY01000005.1"/>
</dbReference>
<dbReference type="GO" id="GO:0008889">
    <property type="term" value="F:glycerophosphodiester phosphodiesterase activity"/>
    <property type="evidence" value="ECO:0007669"/>
    <property type="project" value="TreeGrafter"/>
</dbReference>
<proteinExistence type="predicted"/>
<evidence type="ECO:0000259" key="1">
    <source>
        <dbReference type="PROSITE" id="PS51704"/>
    </source>
</evidence>
<dbReference type="PROSITE" id="PS51704">
    <property type="entry name" value="GP_PDE"/>
    <property type="match status" value="1"/>
</dbReference>
<dbReference type="AlphaFoldDB" id="A0A1H6WDL3"/>
<evidence type="ECO:0000313" key="2">
    <source>
        <dbReference type="EMBL" id="SEJ10612.1"/>
    </source>
</evidence>
<dbReference type="PANTHER" id="PTHR46320">
    <property type="entry name" value="GLYCEROPHOSPHODIESTER PHOSPHODIESTERASE 1"/>
    <property type="match status" value="1"/>
</dbReference>
<dbReference type="GO" id="GO:0070291">
    <property type="term" value="P:N-acylethanolamine metabolic process"/>
    <property type="evidence" value="ECO:0007669"/>
    <property type="project" value="TreeGrafter"/>
</dbReference>